<evidence type="ECO:0000259" key="2">
    <source>
        <dbReference type="Pfam" id="PF06580"/>
    </source>
</evidence>
<accession>A0A3D9L5F4</accession>
<evidence type="ECO:0000256" key="1">
    <source>
        <dbReference type="SAM" id="Phobius"/>
    </source>
</evidence>
<dbReference type="PANTHER" id="PTHR34220:SF7">
    <property type="entry name" value="SENSOR HISTIDINE KINASE YPDA"/>
    <property type="match status" value="1"/>
</dbReference>
<gene>
    <name evidence="3" type="ORF">C7460_105109</name>
</gene>
<keyword evidence="3" id="KW-0418">Kinase</keyword>
<dbReference type="Proteomes" id="UP000256779">
    <property type="component" value="Unassembled WGS sequence"/>
</dbReference>
<keyword evidence="1" id="KW-0812">Transmembrane</keyword>
<dbReference type="AlphaFoldDB" id="A0A3D9L5F4"/>
<keyword evidence="3" id="KW-0808">Transferase</keyword>
<dbReference type="Pfam" id="PF06580">
    <property type="entry name" value="His_kinase"/>
    <property type="match status" value="1"/>
</dbReference>
<name>A0A3D9L5F4_MARFU</name>
<protein>
    <submittedName>
        <fullName evidence="3">Histidine kinase</fullName>
    </submittedName>
</protein>
<organism evidence="3 4">
    <name type="scientific">Marinoscillum furvescens DSM 4134</name>
    <dbReference type="NCBI Taxonomy" id="1122208"/>
    <lineage>
        <taxon>Bacteria</taxon>
        <taxon>Pseudomonadati</taxon>
        <taxon>Bacteroidota</taxon>
        <taxon>Cytophagia</taxon>
        <taxon>Cytophagales</taxon>
        <taxon>Reichenbachiellaceae</taxon>
        <taxon>Marinoscillum</taxon>
    </lineage>
</organism>
<dbReference type="Gene3D" id="3.30.565.10">
    <property type="entry name" value="Histidine kinase-like ATPase, C-terminal domain"/>
    <property type="match status" value="1"/>
</dbReference>
<comment type="caution">
    <text evidence="3">The sequence shown here is derived from an EMBL/GenBank/DDBJ whole genome shotgun (WGS) entry which is preliminary data.</text>
</comment>
<evidence type="ECO:0000313" key="4">
    <source>
        <dbReference type="Proteomes" id="UP000256779"/>
    </source>
</evidence>
<dbReference type="GO" id="GO:0000155">
    <property type="term" value="F:phosphorelay sensor kinase activity"/>
    <property type="evidence" value="ECO:0007669"/>
    <property type="project" value="InterPro"/>
</dbReference>
<dbReference type="GO" id="GO:0016020">
    <property type="term" value="C:membrane"/>
    <property type="evidence" value="ECO:0007669"/>
    <property type="project" value="InterPro"/>
</dbReference>
<sequence length="341" mass="39299">MNKRRIYWVCQIGGWSFYGFLQIFLYAIAQQPDMTHFVGEALQVLFYIGSTHLLRFIVIKNGWLALNWVKLIPRLLLIIFGLSVFNYAFLLGYSLLSNELTVRDFLPLTIVLNVFGPMIIYFIWAMIYFTFHYFERYNKSLKYEAAAKEIELRNLRSQLNPHFIFNALNSIRALVDENPVKSKNAITQLSNILRNSLTIDRQRMVTLSEELAMVKDYLALESIRYEERLHTEFDIDPESMRHLIPPLMIQTLVENGIKHGIATLKTGGIIKVSSEVNEDSLIIQIRNTGQYLNGQLASNTGFGLSNTKKRLELIYGDQATFLINNESKNTVLTQISVPKSL</sequence>
<keyword evidence="1" id="KW-1133">Transmembrane helix</keyword>
<feature type="transmembrane region" description="Helical" evidence="1">
    <location>
        <begin position="105"/>
        <end position="131"/>
    </location>
</feature>
<dbReference type="PANTHER" id="PTHR34220">
    <property type="entry name" value="SENSOR HISTIDINE KINASE YPDA"/>
    <property type="match status" value="1"/>
</dbReference>
<dbReference type="EMBL" id="QREG01000005">
    <property type="protein sequence ID" value="REE00486.1"/>
    <property type="molecule type" value="Genomic_DNA"/>
</dbReference>
<feature type="transmembrane region" description="Helical" evidence="1">
    <location>
        <begin position="71"/>
        <end position="93"/>
    </location>
</feature>
<keyword evidence="1" id="KW-0472">Membrane</keyword>
<feature type="domain" description="Signal transduction histidine kinase internal region" evidence="2">
    <location>
        <begin position="151"/>
        <end position="229"/>
    </location>
</feature>
<dbReference type="SUPFAM" id="SSF55874">
    <property type="entry name" value="ATPase domain of HSP90 chaperone/DNA topoisomerase II/histidine kinase"/>
    <property type="match status" value="1"/>
</dbReference>
<feature type="transmembrane region" description="Helical" evidence="1">
    <location>
        <begin position="41"/>
        <end position="59"/>
    </location>
</feature>
<dbReference type="InterPro" id="IPR050640">
    <property type="entry name" value="Bact_2-comp_sensor_kinase"/>
</dbReference>
<dbReference type="OrthoDB" id="9792992at2"/>
<keyword evidence="4" id="KW-1185">Reference proteome</keyword>
<proteinExistence type="predicted"/>
<reference evidence="3 4" key="1">
    <citation type="submission" date="2018-07" db="EMBL/GenBank/DDBJ databases">
        <title>Genomic Encyclopedia of Type Strains, Phase IV (KMG-IV): sequencing the most valuable type-strain genomes for metagenomic binning, comparative biology and taxonomic classification.</title>
        <authorList>
            <person name="Goeker M."/>
        </authorList>
    </citation>
    <scope>NUCLEOTIDE SEQUENCE [LARGE SCALE GENOMIC DNA]</scope>
    <source>
        <strain evidence="3 4">DSM 4134</strain>
    </source>
</reference>
<evidence type="ECO:0000313" key="3">
    <source>
        <dbReference type="EMBL" id="REE00486.1"/>
    </source>
</evidence>
<feature type="transmembrane region" description="Helical" evidence="1">
    <location>
        <begin position="7"/>
        <end position="29"/>
    </location>
</feature>
<dbReference type="InterPro" id="IPR010559">
    <property type="entry name" value="Sig_transdc_His_kin_internal"/>
</dbReference>
<dbReference type="InterPro" id="IPR036890">
    <property type="entry name" value="HATPase_C_sf"/>
</dbReference>